<dbReference type="PROSITE" id="PS50294">
    <property type="entry name" value="WD_REPEATS_REGION"/>
    <property type="match status" value="1"/>
</dbReference>
<evidence type="ECO:0000256" key="1">
    <source>
        <dbReference type="ARBA" id="ARBA00022574"/>
    </source>
</evidence>
<dbReference type="InterPro" id="IPR015943">
    <property type="entry name" value="WD40/YVTN_repeat-like_dom_sf"/>
</dbReference>
<feature type="repeat" description="WD" evidence="3">
    <location>
        <begin position="72"/>
        <end position="113"/>
    </location>
</feature>
<keyword evidence="2 4" id="KW-0677">Repeat</keyword>
<sequence length="229" mass="26022">MFCGFWQVRVWEIPDGGLRRNMTEAVLELYGHSRRVGLIEWHPTTSGILFSAGYDYKILIWNLETGEPVKMIDCHTDVILSMSFNTDGSLLATSCKDKKLRVIEPRSGRVLQQASYKNHRVNRVVFLGNIKRLLTTGVSRWNTRQIVLWDQVRQCLRMPPVHNATVGGVGGRLTLLYLSSQEDLSMPIAEEDIDGLSGLLFPFYDADTHMLYLAGKVRTTSNMSCDLRK</sequence>
<evidence type="ECO:0000256" key="2">
    <source>
        <dbReference type="ARBA" id="ARBA00022737"/>
    </source>
</evidence>
<dbReference type="InterPro" id="IPR036322">
    <property type="entry name" value="WD40_repeat_dom_sf"/>
</dbReference>
<dbReference type="PANTHER" id="PTHR10856:SF17">
    <property type="entry name" value="CORONIN-2B"/>
    <property type="match status" value="1"/>
</dbReference>
<evidence type="ECO:0000256" key="4">
    <source>
        <dbReference type="RuleBase" id="RU280818"/>
    </source>
</evidence>
<protein>
    <recommendedName>
        <fullName evidence="4">Coronin</fullName>
    </recommendedName>
</protein>
<dbReference type="InterPro" id="IPR015505">
    <property type="entry name" value="Coronin"/>
</dbReference>
<evidence type="ECO:0000313" key="6">
    <source>
        <dbReference type="Proteomes" id="UP001476798"/>
    </source>
</evidence>
<dbReference type="Gene3D" id="2.130.10.10">
    <property type="entry name" value="YVTN repeat-like/Quinoprotein amine dehydrogenase"/>
    <property type="match status" value="1"/>
</dbReference>
<dbReference type="Pfam" id="PF00400">
    <property type="entry name" value="WD40"/>
    <property type="match status" value="2"/>
</dbReference>
<keyword evidence="1 3" id="KW-0853">WD repeat</keyword>
<dbReference type="InterPro" id="IPR001680">
    <property type="entry name" value="WD40_rpt"/>
</dbReference>
<evidence type="ECO:0000313" key="5">
    <source>
        <dbReference type="EMBL" id="MEQ2164321.1"/>
    </source>
</evidence>
<reference evidence="5 6" key="1">
    <citation type="submission" date="2021-06" db="EMBL/GenBank/DDBJ databases">
        <authorList>
            <person name="Palmer J.M."/>
        </authorList>
    </citation>
    <scope>NUCLEOTIDE SEQUENCE [LARGE SCALE GENOMIC DNA]</scope>
    <source>
        <strain evidence="5 6">GA_2019</strain>
        <tissue evidence="5">Muscle</tissue>
    </source>
</reference>
<dbReference type="Proteomes" id="UP001476798">
    <property type="component" value="Unassembled WGS sequence"/>
</dbReference>
<dbReference type="PANTHER" id="PTHR10856">
    <property type="entry name" value="CORONIN"/>
    <property type="match status" value="1"/>
</dbReference>
<dbReference type="InterPro" id="IPR019775">
    <property type="entry name" value="WD40_repeat_CS"/>
</dbReference>
<comment type="similarity">
    <text evidence="4">Belongs to the WD repeat coronin family.</text>
</comment>
<feature type="repeat" description="WD" evidence="3">
    <location>
        <begin position="29"/>
        <end position="71"/>
    </location>
</feature>
<accession>A0ABV0MZT2</accession>
<dbReference type="EMBL" id="JAHRIO010020243">
    <property type="protein sequence ID" value="MEQ2164321.1"/>
    <property type="molecule type" value="Genomic_DNA"/>
</dbReference>
<dbReference type="SMART" id="SM00320">
    <property type="entry name" value="WD40"/>
    <property type="match status" value="3"/>
</dbReference>
<gene>
    <name evidence="5" type="ORF">GOODEAATRI_005510</name>
</gene>
<name>A0ABV0MZT2_9TELE</name>
<dbReference type="PROSITE" id="PS00678">
    <property type="entry name" value="WD_REPEATS_1"/>
    <property type="match status" value="1"/>
</dbReference>
<dbReference type="SUPFAM" id="SSF50978">
    <property type="entry name" value="WD40 repeat-like"/>
    <property type="match status" value="1"/>
</dbReference>
<evidence type="ECO:0000256" key="3">
    <source>
        <dbReference type="PROSITE-ProRule" id="PRU00221"/>
    </source>
</evidence>
<proteinExistence type="inferred from homology"/>
<keyword evidence="6" id="KW-1185">Reference proteome</keyword>
<dbReference type="PROSITE" id="PS50082">
    <property type="entry name" value="WD_REPEATS_2"/>
    <property type="match status" value="2"/>
</dbReference>
<organism evidence="5 6">
    <name type="scientific">Goodea atripinnis</name>
    <dbReference type="NCBI Taxonomy" id="208336"/>
    <lineage>
        <taxon>Eukaryota</taxon>
        <taxon>Metazoa</taxon>
        <taxon>Chordata</taxon>
        <taxon>Craniata</taxon>
        <taxon>Vertebrata</taxon>
        <taxon>Euteleostomi</taxon>
        <taxon>Actinopterygii</taxon>
        <taxon>Neopterygii</taxon>
        <taxon>Teleostei</taxon>
        <taxon>Neoteleostei</taxon>
        <taxon>Acanthomorphata</taxon>
        <taxon>Ovalentaria</taxon>
        <taxon>Atherinomorphae</taxon>
        <taxon>Cyprinodontiformes</taxon>
        <taxon>Goodeidae</taxon>
        <taxon>Goodea</taxon>
    </lineage>
</organism>
<comment type="caution">
    <text evidence="5">The sequence shown here is derived from an EMBL/GenBank/DDBJ whole genome shotgun (WGS) entry which is preliminary data.</text>
</comment>